<dbReference type="Proteomes" id="UP001054837">
    <property type="component" value="Unassembled WGS sequence"/>
</dbReference>
<name>A0AAV4VSQ9_9ARAC</name>
<evidence type="ECO:0000313" key="1">
    <source>
        <dbReference type="EMBL" id="GIY72513.1"/>
    </source>
</evidence>
<dbReference type="AlphaFoldDB" id="A0AAV4VSQ9"/>
<reference evidence="1 2" key="1">
    <citation type="submission" date="2021-06" db="EMBL/GenBank/DDBJ databases">
        <title>Caerostris darwini draft genome.</title>
        <authorList>
            <person name="Kono N."/>
            <person name="Arakawa K."/>
        </authorList>
    </citation>
    <scope>NUCLEOTIDE SEQUENCE [LARGE SCALE GENOMIC DNA]</scope>
</reference>
<gene>
    <name evidence="1" type="ORF">CDAR_208701</name>
</gene>
<sequence length="117" mass="12659">MKKKKMTPVQQLLVVTFLLQQECNNFIIPPHMLHSSSLQGWGQSCVGLCSSPIVVDLQQQIDTGPTRVFTATSGIGGIGSGELEMMTRQIKNTLNSAAAPPLKADFTPDKCALNPVY</sequence>
<proteinExistence type="predicted"/>
<protein>
    <submittedName>
        <fullName evidence="1">Uncharacterized protein</fullName>
    </submittedName>
</protein>
<evidence type="ECO:0000313" key="2">
    <source>
        <dbReference type="Proteomes" id="UP001054837"/>
    </source>
</evidence>
<organism evidence="1 2">
    <name type="scientific">Caerostris darwini</name>
    <dbReference type="NCBI Taxonomy" id="1538125"/>
    <lineage>
        <taxon>Eukaryota</taxon>
        <taxon>Metazoa</taxon>
        <taxon>Ecdysozoa</taxon>
        <taxon>Arthropoda</taxon>
        <taxon>Chelicerata</taxon>
        <taxon>Arachnida</taxon>
        <taxon>Araneae</taxon>
        <taxon>Araneomorphae</taxon>
        <taxon>Entelegynae</taxon>
        <taxon>Araneoidea</taxon>
        <taxon>Araneidae</taxon>
        <taxon>Caerostris</taxon>
    </lineage>
</organism>
<keyword evidence="2" id="KW-1185">Reference proteome</keyword>
<comment type="caution">
    <text evidence="1">The sequence shown here is derived from an EMBL/GenBank/DDBJ whole genome shotgun (WGS) entry which is preliminary data.</text>
</comment>
<accession>A0AAV4VSQ9</accession>
<dbReference type="EMBL" id="BPLQ01013495">
    <property type="protein sequence ID" value="GIY72513.1"/>
    <property type="molecule type" value="Genomic_DNA"/>
</dbReference>